<evidence type="ECO:0000313" key="2">
    <source>
        <dbReference type="Proteomes" id="UP000805193"/>
    </source>
</evidence>
<sequence>MQEPGTRQEILNGIRYVRPGGNFTPKFPIFEKIEVNGEKQHPFYTFLKSHCPSPNPAFYAKERLFYSPQHNNDIRWNFEKILINRRGIPVKRYEPRFMPNDIANDIEKLLSRDEGAWRQPE</sequence>
<comment type="caution">
    <text evidence="1">The sequence shown here is derived from an EMBL/GenBank/DDBJ whole genome shotgun (WGS) entry which is preliminary data.</text>
</comment>
<dbReference type="EMBL" id="JABSTQ010011298">
    <property type="protein sequence ID" value="KAG0413032.1"/>
    <property type="molecule type" value="Genomic_DNA"/>
</dbReference>
<keyword evidence="2" id="KW-1185">Reference proteome</keyword>
<accession>A0AC60P0S5</accession>
<name>A0AC60P0S5_IXOPE</name>
<evidence type="ECO:0000313" key="1">
    <source>
        <dbReference type="EMBL" id="KAG0413032.1"/>
    </source>
</evidence>
<dbReference type="Proteomes" id="UP000805193">
    <property type="component" value="Unassembled WGS sequence"/>
</dbReference>
<protein>
    <submittedName>
        <fullName evidence="1">Uncharacterized protein</fullName>
    </submittedName>
</protein>
<reference evidence="1 2" key="1">
    <citation type="journal article" date="2020" name="Cell">
        <title>Large-Scale Comparative Analyses of Tick Genomes Elucidate Their Genetic Diversity and Vector Capacities.</title>
        <authorList>
            <consortium name="Tick Genome and Microbiome Consortium (TIGMIC)"/>
            <person name="Jia N."/>
            <person name="Wang J."/>
            <person name="Shi W."/>
            <person name="Du L."/>
            <person name="Sun Y."/>
            <person name="Zhan W."/>
            <person name="Jiang J.F."/>
            <person name="Wang Q."/>
            <person name="Zhang B."/>
            <person name="Ji P."/>
            <person name="Bell-Sakyi L."/>
            <person name="Cui X.M."/>
            <person name="Yuan T.T."/>
            <person name="Jiang B.G."/>
            <person name="Yang W.F."/>
            <person name="Lam T.T."/>
            <person name="Chang Q.C."/>
            <person name="Ding S.J."/>
            <person name="Wang X.J."/>
            <person name="Zhu J.G."/>
            <person name="Ruan X.D."/>
            <person name="Zhao L."/>
            <person name="Wei J.T."/>
            <person name="Ye R.Z."/>
            <person name="Que T.C."/>
            <person name="Du C.H."/>
            <person name="Zhou Y.H."/>
            <person name="Cheng J.X."/>
            <person name="Dai P.F."/>
            <person name="Guo W.B."/>
            <person name="Han X.H."/>
            <person name="Huang E.J."/>
            <person name="Li L.F."/>
            <person name="Wei W."/>
            <person name="Gao Y.C."/>
            <person name="Liu J.Z."/>
            <person name="Shao H.Z."/>
            <person name="Wang X."/>
            <person name="Wang C.C."/>
            <person name="Yang T.C."/>
            <person name="Huo Q.B."/>
            <person name="Li W."/>
            <person name="Chen H.Y."/>
            <person name="Chen S.E."/>
            <person name="Zhou L.G."/>
            <person name="Ni X.B."/>
            <person name="Tian J.H."/>
            <person name="Sheng Y."/>
            <person name="Liu T."/>
            <person name="Pan Y.S."/>
            <person name="Xia L.Y."/>
            <person name="Li J."/>
            <person name="Zhao F."/>
            <person name="Cao W.C."/>
        </authorList>
    </citation>
    <scope>NUCLEOTIDE SEQUENCE [LARGE SCALE GENOMIC DNA]</scope>
    <source>
        <strain evidence="1">Iper-2018</strain>
    </source>
</reference>
<organism evidence="1 2">
    <name type="scientific">Ixodes persulcatus</name>
    <name type="common">Taiga tick</name>
    <dbReference type="NCBI Taxonomy" id="34615"/>
    <lineage>
        <taxon>Eukaryota</taxon>
        <taxon>Metazoa</taxon>
        <taxon>Ecdysozoa</taxon>
        <taxon>Arthropoda</taxon>
        <taxon>Chelicerata</taxon>
        <taxon>Arachnida</taxon>
        <taxon>Acari</taxon>
        <taxon>Parasitiformes</taxon>
        <taxon>Ixodida</taxon>
        <taxon>Ixodoidea</taxon>
        <taxon>Ixodidae</taxon>
        <taxon>Ixodinae</taxon>
        <taxon>Ixodes</taxon>
    </lineage>
</organism>
<proteinExistence type="predicted"/>
<gene>
    <name evidence="1" type="ORF">HPB47_009797</name>
</gene>